<feature type="transmembrane region" description="Helical" evidence="9">
    <location>
        <begin position="264"/>
        <end position="282"/>
    </location>
</feature>
<evidence type="ECO:0000256" key="9">
    <source>
        <dbReference type="SAM" id="Phobius"/>
    </source>
</evidence>
<feature type="transmembrane region" description="Helical" evidence="9">
    <location>
        <begin position="160"/>
        <end position="183"/>
    </location>
</feature>
<dbReference type="Proteomes" id="UP000265100">
    <property type="component" value="Chromosome 13"/>
</dbReference>
<dbReference type="SUPFAM" id="SSF81321">
    <property type="entry name" value="Family A G protein-coupled receptor-like"/>
    <property type="match status" value="1"/>
</dbReference>
<comment type="subcellular location">
    <subcellularLocation>
        <location evidence="1">Membrane</location>
        <topology evidence="1">Multi-pass membrane protein</topology>
    </subcellularLocation>
</comment>
<dbReference type="PANTHER" id="PTHR24232:SF85">
    <property type="entry name" value="G-PROTEIN COUPLED RECEPTOR 4"/>
    <property type="match status" value="1"/>
</dbReference>
<keyword evidence="5 9" id="KW-0472">Membrane</keyword>
<keyword evidence="11" id="KW-1185">Reference proteome</keyword>
<keyword evidence="7" id="KW-0325">Glycoprotein</keyword>
<accession>A0A3P8N987</accession>
<keyword evidence="6" id="KW-0675">Receptor</keyword>
<dbReference type="PRINTS" id="PR00237">
    <property type="entry name" value="GPCRRHODOPSN"/>
</dbReference>
<keyword evidence="3 9" id="KW-1133">Transmembrane helix</keyword>
<evidence type="ECO:0000256" key="8">
    <source>
        <dbReference type="ARBA" id="ARBA00023224"/>
    </source>
</evidence>
<evidence type="ECO:0000256" key="4">
    <source>
        <dbReference type="ARBA" id="ARBA00023040"/>
    </source>
</evidence>
<evidence type="ECO:0000256" key="1">
    <source>
        <dbReference type="ARBA" id="ARBA00004141"/>
    </source>
</evidence>
<dbReference type="GeneTree" id="ENSGT00940000166295"/>
<feature type="transmembrane region" description="Helical" evidence="9">
    <location>
        <begin position="93"/>
        <end position="111"/>
    </location>
</feature>
<evidence type="ECO:0000256" key="2">
    <source>
        <dbReference type="ARBA" id="ARBA00022692"/>
    </source>
</evidence>
<keyword evidence="2 9" id="KW-0812">Transmembrane</keyword>
<evidence type="ECO:0000313" key="11">
    <source>
        <dbReference type="Proteomes" id="UP000265100"/>
    </source>
</evidence>
<dbReference type="GO" id="GO:0005886">
    <property type="term" value="C:plasma membrane"/>
    <property type="evidence" value="ECO:0007669"/>
    <property type="project" value="TreeGrafter"/>
</dbReference>
<dbReference type="Bgee" id="ENSACLG00000000943">
    <property type="expression patterns" value="Expressed in spleen"/>
</dbReference>
<dbReference type="GO" id="GO:0007200">
    <property type="term" value="P:phospholipase C-activating G protein-coupled receptor signaling pathway"/>
    <property type="evidence" value="ECO:0007669"/>
    <property type="project" value="TreeGrafter"/>
</dbReference>
<feature type="transmembrane region" description="Helical" evidence="9">
    <location>
        <begin position="20"/>
        <end position="41"/>
    </location>
</feature>
<reference evidence="10 11" key="1">
    <citation type="submission" date="2018-05" db="EMBL/GenBank/DDBJ databases">
        <authorList>
            <person name="Datahose"/>
        </authorList>
    </citation>
    <scope>NUCLEOTIDE SEQUENCE</scope>
</reference>
<evidence type="ECO:0000256" key="7">
    <source>
        <dbReference type="ARBA" id="ARBA00023180"/>
    </source>
</evidence>
<feature type="transmembrane region" description="Helical" evidence="9">
    <location>
        <begin position="195"/>
        <end position="213"/>
    </location>
</feature>
<evidence type="ECO:0008006" key="12">
    <source>
        <dbReference type="Google" id="ProtNLM"/>
    </source>
</evidence>
<dbReference type="Gene3D" id="1.20.1070.10">
    <property type="entry name" value="Rhodopsin 7-helix transmembrane proteins"/>
    <property type="match status" value="2"/>
</dbReference>
<evidence type="ECO:0000313" key="10">
    <source>
        <dbReference type="Ensembl" id="ENSACLP00000001326.2"/>
    </source>
</evidence>
<evidence type="ECO:0000256" key="6">
    <source>
        <dbReference type="ARBA" id="ARBA00023170"/>
    </source>
</evidence>
<dbReference type="AlphaFoldDB" id="A0A3P8N987"/>
<dbReference type="PANTHER" id="PTHR24232">
    <property type="entry name" value="G-PROTEIN COUPLED RECEPTOR"/>
    <property type="match status" value="1"/>
</dbReference>
<name>A0A3P8N987_ASTCA</name>
<dbReference type="OMA" id="YLFIACP"/>
<evidence type="ECO:0000256" key="5">
    <source>
        <dbReference type="ARBA" id="ARBA00023136"/>
    </source>
</evidence>
<protein>
    <recommendedName>
        <fullName evidence="12">G-protein coupled receptors family 1 profile domain-containing protein</fullName>
    </recommendedName>
</protein>
<dbReference type="InterPro" id="IPR000276">
    <property type="entry name" value="GPCR_Rhodpsn"/>
</dbReference>
<proteinExistence type="predicted"/>
<dbReference type="GO" id="GO:0035025">
    <property type="term" value="P:positive regulation of Rho protein signal transduction"/>
    <property type="evidence" value="ECO:0007669"/>
    <property type="project" value="TreeGrafter"/>
</dbReference>
<dbReference type="GO" id="GO:0004930">
    <property type="term" value="F:G protein-coupled receptor activity"/>
    <property type="evidence" value="ECO:0007669"/>
    <property type="project" value="UniProtKB-KW"/>
</dbReference>
<keyword evidence="4" id="KW-0297">G-protein coupled receptor</keyword>
<reference evidence="11" key="2">
    <citation type="submission" date="2023-03" db="EMBL/GenBank/DDBJ databases">
        <authorList>
            <consortium name="Wellcome Sanger Institute Data Sharing"/>
        </authorList>
    </citation>
    <scope>NUCLEOTIDE SEQUENCE [LARGE SCALE GENOMIC DNA]</scope>
</reference>
<reference evidence="10" key="4">
    <citation type="submission" date="2025-09" db="UniProtKB">
        <authorList>
            <consortium name="Ensembl"/>
        </authorList>
    </citation>
    <scope>IDENTIFICATION</scope>
</reference>
<dbReference type="Ensembl" id="ENSACLT00000001358.2">
    <property type="protein sequence ID" value="ENSACLP00000001326.2"/>
    <property type="gene ID" value="ENSACLG00000000943.2"/>
</dbReference>
<reference evidence="10" key="3">
    <citation type="submission" date="2025-08" db="UniProtKB">
        <authorList>
            <consortium name="Ensembl"/>
        </authorList>
    </citation>
    <scope>IDENTIFICATION</scope>
</reference>
<evidence type="ECO:0000256" key="3">
    <source>
        <dbReference type="ARBA" id="ARBA00022989"/>
    </source>
</evidence>
<sequence length="283" mass="31941">FSGLQPVSLHVTVLKNKTPIIYYTNLLIATVIQICTMMMMVSKPDDRKISNTSSLVFYCAVMANLYFKVCIALERYLFIACPLLDCIRQTKGSVLLCVLVWALCIVSIPPATVLQQYFRLICFTLLPGLPFIYCLIGILQALPAATAVPTEEKRRIAGTLVLLLLNYFLIVLPTTIFYILIVSLHYHFDTDIPDIVLTLSLLSPFVDLTLFCFMRKGPIDKLLACLCCCSMDSPRCGFTSAETSGEKKEKQNCRKEREFSFPHISHVCMYLYVLIIIMAFPLS</sequence>
<organism evidence="10 11">
    <name type="scientific">Astatotilapia calliptera</name>
    <name type="common">Eastern happy</name>
    <name type="synonym">Chromis callipterus</name>
    <dbReference type="NCBI Taxonomy" id="8154"/>
    <lineage>
        <taxon>Eukaryota</taxon>
        <taxon>Metazoa</taxon>
        <taxon>Chordata</taxon>
        <taxon>Craniata</taxon>
        <taxon>Vertebrata</taxon>
        <taxon>Euteleostomi</taxon>
        <taxon>Actinopterygii</taxon>
        <taxon>Neopterygii</taxon>
        <taxon>Teleostei</taxon>
        <taxon>Neoteleostei</taxon>
        <taxon>Acanthomorphata</taxon>
        <taxon>Ovalentaria</taxon>
        <taxon>Cichlomorphae</taxon>
        <taxon>Cichliformes</taxon>
        <taxon>Cichlidae</taxon>
        <taxon>African cichlids</taxon>
        <taxon>Pseudocrenilabrinae</taxon>
        <taxon>Haplochromini</taxon>
        <taxon>Astatotilapia</taxon>
    </lineage>
</organism>
<keyword evidence="8" id="KW-0807">Transducer</keyword>